<gene>
    <name evidence="1" type="ORF">EV182_007192</name>
</gene>
<sequence>MPTTSDSSSDARVSPIPVTVFTGFLGAGKTTIIMDLLKSMPPNYNIVMLKNEFGDAETDSALVRESNIQVQEMTNGCLCCVLVGQMQSALLEMKEKFNPDRIIIETSGSAFP</sequence>
<protein>
    <submittedName>
        <fullName evidence="1">Uncharacterized protein</fullName>
    </submittedName>
</protein>
<name>A0ACC1HK54_9FUNG</name>
<organism evidence="1 2">
    <name type="scientific">Spiromyces aspiralis</name>
    <dbReference type="NCBI Taxonomy" id="68401"/>
    <lineage>
        <taxon>Eukaryota</taxon>
        <taxon>Fungi</taxon>
        <taxon>Fungi incertae sedis</taxon>
        <taxon>Zoopagomycota</taxon>
        <taxon>Kickxellomycotina</taxon>
        <taxon>Kickxellomycetes</taxon>
        <taxon>Kickxellales</taxon>
        <taxon>Kickxellaceae</taxon>
        <taxon>Spiromyces</taxon>
    </lineage>
</organism>
<reference evidence="1" key="1">
    <citation type="submission" date="2022-06" db="EMBL/GenBank/DDBJ databases">
        <title>Phylogenomic reconstructions and comparative analyses of Kickxellomycotina fungi.</title>
        <authorList>
            <person name="Reynolds N.K."/>
            <person name="Stajich J.E."/>
            <person name="Barry K."/>
            <person name="Grigoriev I.V."/>
            <person name="Crous P."/>
            <person name="Smith M.E."/>
        </authorList>
    </citation>
    <scope>NUCLEOTIDE SEQUENCE</scope>
    <source>
        <strain evidence="1">RSA 2271</strain>
    </source>
</reference>
<dbReference type="Proteomes" id="UP001145114">
    <property type="component" value="Unassembled WGS sequence"/>
</dbReference>
<dbReference type="EMBL" id="JAMZIH010003248">
    <property type="protein sequence ID" value="KAJ1676948.1"/>
    <property type="molecule type" value="Genomic_DNA"/>
</dbReference>
<accession>A0ACC1HK54</accession>
<keyword evidence="2" id="KW-1185">Reference proteome</keyword>
<comment type="caution">
    <text evidence="1">The sequence shown here is derived from an EMBL/GenBank/DDBJ whole genome shotgun (WGS) entry which is preliminary data.</text>
</comment>
<proteinExistence type="predicted"/>
<evidence type="ECO:0000313" key="2">
    <source>
        <dbReference type="Proteomes" id="UP001145114"/>
    </source>
</evidence>
<feature type="non-terminal residue" evidence="1">
    <location>
        <position position="112"/>
    </location>
</feature>
<evidence type="ECO:0000313" key="1">
    <source>
        <dbReference type="EMBL" id="KAJ1676948.1"/>
    </source>
</evidence>